<dbReference type="PANTHER" id="PTHR48086">
    <property type="entry name" value="SODIUM/PROLINE SYMPORTER-RELATED"/>
    <property type="match status" value="1"/>
</dbReference>
<accession>A0A0K8P376</accession>
<dbReference type="STRING" id="1547922.ISF6_2972"/>
<dbReference type="InterPro" id="IPR038377">
    <property type="entry name" value="Na/Glc_symporter_sf"/>
</dbReference>
<feature type="transmembrane region" description="Helical" evidence="8">
    <location>
        <begin position="395"/>
        <end position="417"/>
    </location>
</feature>
<sequence length="706" mass="75571">MAGIFETADSGVSNAAANRAFKAQLNKIYGWYVGGFVVFIVALAILEQMGLPRNWIGFIFLAATVLLYAGIGIMSRTTDAAEYYVAGRRVPAVYNGMATGADWMSAASFIGMAGTLYLSGYGGLAFIMGWTGGYCLVALFLAPYLRKFGQFTIPDFLGARYEGNLPRLLGILAAILCSFTYVVAQIYGVGLITARLSGLAFEIGIFVGLGGILVCSFLGGMRAVTWTQVAQYIILIIAYMIPVVWLSVKQTGVPVPQAIYGFQLQKVTEAENRLRADPKEQEVIAVFKARAADFEAKLKDVPAALAADRAAAEKKLADLKAAAAPAAEVTAAEKALEALPKTEADARKAWTAAKAANEARGRPLAGMPAHAQQYAGDPNGDAKAQKTYDESRRNFLALVFCLMVGTAALPHILMRYYTTPSVREARESVSWSLFFIFLLYFTAPALAVLVKFEVFNVLVGTPFDKLPAWIDNWARVDPALLSVADVNKDGIFQLGEMRIGGDIIVLATPEIGGLPYVISGMVAAGGLAAALSTADGLLLTIANALSHDLYYKMIDPNSSTGRRVAISKALLLVVALLAALVALQKPADILFLVSAAFSFAAAAFFPALVLGIFWKRANKWGASLGMVCGLGVTFYYMVTTQPWLRGVFGVTSPIELWWGIQPISAGLFGVPVGFAVIIIVSLLTAPPKPETQALVEHVRYPNLKAA</sequence>
<evidence type="ECO:0000256" key="5">
    <source>
        <dbReference type="ARBA" id="ARBA00022989"/>
    </source>
</evidence>
<keyword evidence="3" id="KW-0813">Transport</keyword>
<dbReference type="InterPro" id="IPR050277">
    <property type="entry name" value="Sodium:Solute_Symporter"/>
</dbReference>
<feature type="transmembrane region" description="Helical" evidence="8">
    <location>
        <begin position="589"/>
        <end position="613"/>
    </location>
</feature>
<evidence type="ECO:0000313" key="10">
    <source>
        <dbReference type="Proteomes" id="UP000037660"/>
    </source>
</evidence>
<dbReference type="PROSITE" id="PS50283">
    <property type="entry name" value="NA_SOLUT_SYMP_3"/>
    <property type="match status" value="1"/>
</dbReference>
<dbReference type="InterPro" id="IPR019899">
    <property type="entry name" value="Na/solute_symporter_VC_2705"/>
</dbReference>
<comment type="subcellular location">
    <subcellularLocation>
        <location evidence="1">Membrane</location>
        <topology evidence="1">Multi-pass membrane protein</topology>
    </subcellularLocation>
</comment>
<feature type="transmembrane region" description="Helical" evidence="8">
    <location>
        <begin position="124"/>
        <end position="145"/>
    </location>
</feature>
<dbReference type="Gene3D" id="1.20.1730.10">
    <property type="entry name" value="Sodium/glucose cotransporter"/>
    <property type="match status" value="2"/>
</dbReference>
<dbReference type="InterPro" id="IPR001734">
    <property type="entry name" value="Na/solute_symporter"/>
</dbReference>
<comment type="caution">
    <text evidence="9">The sequence shown here is derived from an EMBL/GenBank/DDBJ whole genome shotgun (WGS) entry which is preliminary data.</text>
</comment>
<keyword evidence="4 8" id="KW-0812">Transmembrane</keyword>
<dbReference type="RefSeq" id="WP_054021064.1">
    <property type="nucleotide sequence ID" value="NZ_BBYR01000042.1"/>
</dbReference>
<dbReference type="GO" id="GO:0005886">
    <property type="term" value="C:plasma membrane"/>
    <property type="evidence" value="ECO:0007669"/>
    <property type="project" value="TreeGrafter"/>
</dbReference>
<feature type="transmembrane region" description="Helical" evidence="8">
    <location>
        <begin position="429"/>
        <end position="450"/>
    </location>
</feature>
<evidence type="ECO:0000256" key="4">
    <source>
        <dbReference type="ARBA" id="ARBA00022692"/>
    </source>
</evidence>
<evidence type="ECO:0000256" key="2">
    <source>
        <dbReference type="ARBA" id="ARBA00006434"/>
    </source>
</evidence>
<feature type="transmembrane region" description="Helical" evidence="8">
    <location>
        <begin position="28"/>
        <end position="46"/>
    </location>
</feature>
<dbReference type="CDD" id="cd11480">
    <property type="entry name" value="SLC5sbd_u4"/>
    <property type="match status" value="1"/>
</dbReference>
<feature type="transmembrane region" description="Helical" evidence="8">
    <location>
        <begin position="230"/>
        <end position="248"/>
    </location>
</feature>
<protein>
    <submittedName>
        <fullName evidence="9">Acetate permease ActP</fullName>
    </submittedName>
</protein>
<evidence type="ECO:0000313" key="9">
    <source>
        <dbReference type="EMBL" id="GAP37117.1"/>
    </source>
</evidence>
<dbReference type="OrthoDB" id="9764416at2"/>
<keyword evidence="5 8" id="KW-1133">Transmembrane helix</keyword>
<feature type="transmembrane region" description="Helical" evidence="8">
    <location>
        <begin position="52"/>
        <end position="71"/>
    </location>
</feature>
<feature type="transmembrane region" description="Helical" evidence="8">
    <location>
        <begin position="565"/>
        <end position="583"/>
    </location>
</feature>
<evidence type="ECO:0000256" key="7">
    <source>
        <dbReference type="RuleBase" id="RU362091"/>
    </source>
</evidence>
<organism evidence="9 10">
    <name type="scientific">Piscinibacter sakaiensis</name>
    <name type="common">Ideonella sakaiensis</name>
    <dbReference type="NCBI Taxonomy" id="1547922"/>
    <lineage>
        <taxon>Bacteria</taxon>
        <taxon>Pseudomonadati</taxon>
        <taxon>Pseudomonadota</taxon>
        <taxon>Betaproteobacteria</taxon>
        <taxon>Burkholderiales</taxon>
        <taxon>Sphaerotilaceae</taxon>
        <taxon>Piscinibacter</taxon>
    </lineage>
</organism>
<dbReference type="Pfam" id="PF00474">
    <property type="entry name" value="SSF"/>
    <property type="match status" value="2"/>
</dbReference>
<evidence type="ECO:0000256" key="8">
    <source>
        <dbReference type="SAM" id="Phobius"/>
    </source>
</evidence>
<feature type="transmembrane region" description="Helical" evidence="8">
    <location>
        <begin position="620"/>
        <end position="638"/>
    </location>
</feature>
<dbReference type="NCBIfam" id="TIGR03648">
    <property type="entry name" value="Na_symport_lg"/>
    <property type="match status" value="1"/>
</dbReference>
<feature type="transmembrane region" description="Helical" evidence="8">
    <location>
        <begin position="658"/>
        <end position="683"/>
    </location>
</feature>
<dbReference type="AlphaFoldDB" id="A0A0K8P376"/>
<dbReference type="EMBL" id="BBYR01000042">
    <property type="protein sequence ID" value="GAP37117.1"/>
    <property type="molecule type" value="Genomic_DNA"/>
</dbReference>
<dbReference type="Proteomes" id="UP000037660">
    <property type="component" value="Unassembled WGS sequence"/>
</dbReference>
<keyword evidence="10" id="KW-1185">Reference proteome</keyword>
<name>A0A0K8P376_PISS1</name>
<evidence type="ECO:0000256" key="1">
    <source>
        <dbReference type="ARBA" id="ARBA00004141"/>
    </source>
</evidence>
<evidence type="ECO:0000256" key="6">
    <source>
        <dbReference type="ARBA" id="ARBA00023136"/>
    </source>
</evidence>
<keyword evidence="6 8" id="KW-0472">Membrane</keyword>
<dbReference type="GO" id="GO:0022857">
    <property type="term" value="F:transmembrane transporter activity"/>
    <property type="evidence" value="ECO:0007669"/>
    <property type="project" value="InterPro"/>
</dbReference>
<feature type="transmembrane region" description="Helical" evidence="8">
    <location>
        <begin position="165"/>
        <end position="187"/>
    </location>
</feature>
<dbReference type="PANTHER" id="PTHR48086:SF5">
    <property type="entry name" value="NA(+):SOLUTE SYMPORTER (SSF FAMILY)"/>
    <property type="match status" value="1"/>
</dbReference>
<reference evidence="9 10" key="2">
    <citation type="journal article" date="2016" name="Science">
        <title>A bacterium that degrades and assimilates poly(ethylene terephthalate).</title>
        <authorList>
            <person name="Yoshida S."/>
            <person name="Hiraga K."/>
            <person name="Takehana T."/>
            <person name="Taniguchi I."/>
            <person name="Yamaji H."/>
            <person name="Maeda Y."/>
            <person name="Toyohara K."/>
            <person name="Miyamoto K."/>
            <person name="Kimura Y."/>
            <person name="Oda K."/>
        </authorList>
    </citation>
    <scope>NUCLEOTIDE SEQUENCE [LARGE SCALE GENOMIC DNA]</scope>
    <source>
        <strain evidence="10">NBRC 110686 / TISTR 2288 / 201-F6</strain>
    </source>
</reference>
<proteinExistence type="inferred from homology"/>
<comment type="similarity">
    <text evidence="2 7">Belongs to the sodium:solute symporter (SSF) (TC 2.A.21) family.</text>
</comment>
<evidence type="ECO:0000256" key="3">
    <source>
        <dbReference type="ARBA" id="ARBA00022448"/>
    </source>
</evidence>
<feature type="transmembrane region" description="Helical" evidence="8">
    <location>
        <begin position="199"/>
        <end position="218"/>
    </location>
</feature>
<gene>
    <name evidence="9" type="ORF">ISF6_2972</name>
</gene>
<reference evidence="10" key="1">
    <citation type="submission" date="2015-07" db="EMBL/GenBank/DDBJ databases">
        <title>Discovery of a poly(ethylene terephthalate assimilation.</title>
        <authorList>
            <person name="Yoshida S."/>
            <person name="Hiraga K."/>
            <person name="Takehana T."/>
            <person name="Taniguchi I."/>
            <person name="Yamaji H."/>
            <person name="Maeda Y."/>
            <person name="Toyohara K."/>
            <person name="Miyamoto K."/>
            <person name="Kimura Y."/>
            <person name="Oda K."/>
        </authorList>
    </citation>
    <scope>NUCLEOTIDE SEQUENCE [LARGE SCALE GENOMIC DNA]</scope>
    <source>
        <strain evidence="10">NBRC 110686 / TISTR 2288 / 201-F6</strain>
    </source>
</reference>